<comment type="caution">
    <text evidence="1">The sequence shown here is derived from an EMBL/GenBank/DDBJ whole genome shotgun (WGS) entry which is preliminary data.</text>
</comment>
<sequence length="74" mass="8561">MPCDLDHARRAFDRMSEAVQKLERRQPVAPEEAPRYEAELHLARLRAYVAQGRVLALEDSYHAHKATESFPMRA</sequence>
<proteinExistence type="predicted"/>
<evidence type="ECO:0000313" key="2">
    <source>
        <dbReference type="Proteomes" id="UP001055167"/>
    </source>
</evidence>
<dbReference type="RefSeq" id="WP_128564979.1">
    <property type="nucleotide sequence ID" value="NZ_BPQH01000019.1"/>
</dbReference>
<reference evidence="1" key="2">
    <citation type="submission" date="2021-08" db="EMBL/GenBank/DDBJ databases">
        <authorList>
            <person name="Tani A."/>
            <person name="Ola A."/>
            <person name="Ogura Y."/>
            <person name="Katsura K."/>
            <person name="Hayashi T."/>
        </authorList>
    </citation>
    <scope>NUCLEOTIDE SEQUENCE</scope>
    <source>
        <strain evidence="1">KCTC 52305</strain>
    </source>
</reference>
<dbReference type="Proteomes" id="UP001055167">
    <property type="component" value="Unassembled WGS sequence"/>
</dbReference>
<evidence type="ECO:0000313" key="1">
    <source>
        <dbReference type="EMBL" id="GJD52476.1"/>
    </source>
</evidence>
<reference evidence="1" key="1">
    <citation type="journal article" date="2021" name="Front. Microbiol.">
        <title>Comprehensive Comparative Genomics and Phenotyping of Methylobacterium Species.</title>
        <authorList>
            <person name="Alessa O."/>
            <person name="Ogura Y."/>
            <person name="Fujitani Y."/>
            <person name="Takami H."/>
            <person name="Hayashi T."/>
            <person name="Sahin N."/>
            <person name="Tani A."/>
        </authorList>
    </citation>
    <scope>NUCLEOTIDE SEQUENCE</scope>
    <source>
        <strain evidence="1">KCTC 52305</strain>
    </source>
</reference>
<name>A0ABQ4R6N5_9HYPH</name>
<dbReference type="EMBL" id="BPQH01000019">
    <property type="protein sequence ID" value="GJD52476.1"/>
    <property type="molecule type" value="Genomic_DNA"/>
</dbReference>
<keyword evidence="2" id="KW-1185">Reference proteome</keyword>
<organism evidence="1 2">
    <name type="scientific">Methylobacterium crusticola</name>
    <dbReference type="NCBI Taxonomy" id="1697972"/>
    <lineage>
        <taxon>Bacteria</taxon>
        <taxon>Pseudomonadati</taxon>
        <taxon>Pseudomonadota</taxon>
        <taxon>Alphaproteobacteria</taxon>
        <taxon>Hyphomicrobiales</taxon>
        <taxon>Methylobacteriaceae</taxon>
        <taxon>Methylobacterium</taxon>
    </lineage>
</organism>
<protein>
    <submittedName>
        <fullName evidence="1">Uncharacterized protein</fullName>
    </submittedName>
</protein>
<gene>
    <name evidence="1" type="ORF">OPKNFCMD_5242</name>
</gene>
<accession>A0ABQ4R6N5</accession>